<name>A0ABR2XW29_9PEZI</name>
<evidence type="ECO:0000256" key="3">
    <source>
        <dbReference type="ARBA" id="ARBA00022630"/>
    </source>
</evidence>
<keyword evidence="5" id="KW-0560">Oxidoreductase</keyword>
<dbReference type="EMBL" id="JARVKM010000018">
    <property type="protein sequence ID" value="KAK9778024.1"/>
    <property type="molecule type" value="Genomic_DNA"/>
</dbReference>
<dbReference type="InterPro" id="IPR002938">
    <property type="entry name" value="FAD-bd"/>
</dbReference>
<dbReference type="InterPro" id="IPR036188">
    <property type="entry name" value="FAD/NAD-bd_sf"/>
</dbReference>
<evidence type="ECO:0000256" key="5">
    <source>
        <dbReference type="ARBA" id="ARBA00023002"/>
    </source>
</evidence>
<comment type="caution">
    <text evidence="7">The sequence shown here is derived from an EMBL/GenBank/DDBJ whole genome shotgun (WGS) entry which is preliminary data.</text>
</comment>
<protein>
    <submittedName>
        <fullName evidence="7">FAD binding domain-containing protein</fullName>
    </submittedName>
</protein>
<comment type="pathway">
    <text evidence="2">Secondary metabolite biosynthesis.</text>
</comment>
<dbReference type="SUPFAM" id="SSF54373">
    <property type="entry name" value="FAD-linked reductases, C-terminal domain"/>
    <property type="match status" value="1"/>
</dbReference>
<dbReference type="InterPro" id="IPR050641">
    <property type="entry name" value="RIFMO-like"/>
</dbReference>
<evidence type="ECO:0000313" key="7">
    <source>
        <dbReference type="EMBL" id="KAK9778024.1"/>
    </source>
</evidence>
<reference evidence="7 8" key="1">
    <citation type="submission" date="2024-02" db="EMBL/GenBank/DDBJ databases">
        <title>First draft genome assembly of two strains of Seiridium cardinale.</title>
        <authorList>
            <person name="Emiliani G."/>
            <person name="Scali E."/>
        </authorList>
    </citation>
    <scope>NUCLEOTIDE SEQUENCE [LARGE SCALE GENOMIC DNA]</scope>
    <source>
        <strain evidence="7 8">BM-138-000479</strain>
    </source>
</reference>
<organism evidence="7 8">
    <name type="scientific">Seiridium cardinale</name>
    <dbReference type="NCBI Taxonomy" id="138064"/>
    <lineage>
        <taxon>Eukaryota</taxon>
        <taxon>Fungi</taxon>
        <taxon>Dikarya</taxon>
        <taxon>Ascomycota</taxon>
        <taxon>Pezizomycotina</taxon>
        <taxon>Sordariomycetes</taxon>
        <taxon>Xylariomycetidae</taxon>
        <taxon>Amphisphaeriales</taxon>
        <taxon>Sporocadaceae</taxon>
        <taxon>Seiridium</taxon>
    </lineage>
</organism>
<keyword evidence="8" id="KW-1185">Reference proteome</keyword>
<dbReference type="Proteomes" id="UP001465668">
    <property type="component" value="Unassembled WGS sequence"/>
</dbReference>
<evidence type="ECO:0000256" key="1">
    <source>
        <dbReference type="ARBA" id="ARBA00001974"/>
    </source>
</evidence>
<dbReference type="PANTHER" id="PTHR43004:SF19">
    <property type="entry name" value="BINDING MONOOXYGENASE, PUTATIVE (JCVI)-RELATED"/>
    <property type="match status" value="1"/>
</dbReference>
<evidence type="ECO:0000313" key="8">
    <source>
        <dbReference type="Proteomes" id="UP001465668"/>
    </source>
</evidence>
<dbReference type="PRINTS" id="PR00420">
    <property type="entry name" value="RNGMNOXGNASE"/>
</dbReference>
<accession>A0ABR2XW29</accession>
<dbReference type="Pfam" id="PF01494">
    <property type="entry name" value="FAD_binding_3"/>
    <property type="match status" value="1"/>
</dbReference>
<keyword evidence="4" id="KW-0274">FAD</keyword>
<dbReference type="Gene3D" id="3.50.50.60">
    <property type="entry name" value="FAD/NAD(P)-binding domain"/>
    <property type="match status" value="1"/>
</dbReference>
<dbReference type="PANTHER" id="PTHR43004">
    <property type="entry name" value="TRK SYSTEM POTASSIUM UPTAKE PROTEIN"/>
    <property type="match status" value="1"/>
</dbReference>
<dbReference type="SUPFAM" id="SSF51905">
    <property type="entry name" value="FAD/NAD(P)-binding domain"/>
    <property type="match status" value="1"/>
</dbReference>
<evidence type="ECO:0000259" key="6">
    <source>
        <dbReference type="Pfam" id="PF01494"/>
    </source>
</evidence>
<sequence>MGNLSSFSSHEIDHVDLVIVGGGPTGLLSAVLARQQGLTVSIIDEKPGGLELGRADALNARTQQYLQVVGILNGLRSKGIECNTSSTFADGAFKSRQSHWWTSLEHCLHKNFLMIGQPDVEAALLDLIDTPVNYKEQVVAITEDEKTVMVRTSLGRTIEAKYAIAADGAKSMVRSGLGISFTGTKPEMVWAVLDTFIDTDFPVCSEIITFQLNGQARVSWIPRERGMARFYVLLDGEINQARAENSIREHMAPHRISFVKTEWFSTFEGKFERIASSFVSKEGNGRIILAGDAAHVHSVNGGQGLNTGVADAFGLGWRIAAAVRQERLAPDVTTQLIRSYDIERRTVAQDVINVAARLVRDTMHSAQQYVATIEKNAGYITGMGVSYDGTGSPLIIASEHDIWKAGRRCPDLDLFTLAFERPQRLYSIVKYGEFLILQIGSAICRRHLFKDEATYITILERNSDGASATSIGVEGFDALEFSSEIVNSGEAFVAVVRPDMYIGYVGDETGADKYMSGIFALPL</sequence>
<comment type="cofactor">
    <cofactor evidence="1">
        <name>FAD</name>
        <dbReference type="ChEBI" id="CHEBI:57692"/>
    </cofactor>
</comment>
<feature type="domain" description="FAD-binding" evidence="6">
    <location>
        <begin position="15"/>
        <end position="353"/>
    </location>
</feature>
<evidence type="ECO:0000256" key="4">
    <source>
        <dbReference type="ARBA" id="ARBA00022827"/>
    </source>
</evidence>
<evidence type="ECO:0000256" key="2">
    <source>
        <dbReference type="ARBA" id="ARBA00005179"/>
    </source>
</evidence>
<dbReference type="Gene3D" id="3.30.9.10">
    <property type="entry name" value="D-Amino Acid Oxidase, subunit A, domain 2"/>
    <property type="match status" value="1"/>
</dbReference>
<keyword evidence="3" id="KW-0285">Flavoprotein</keyword>
<proteinExistence type="predicted"/>
<gene>
    <name evidence="7" type="ORF">SCAR479_05350</name>
</gene>